<comment type="caution">
    <text evidence="5">Lacks conserved residue(s) required for the propagation of feature annotation.</text>
</comment>
<dbReference type="EMBL" id="JAVXUO010001119">
    <property type="protein sequence ID" value="KAK2985812.1"/>
    <property type="molecule type" value="Genomic_DNA"/>
</dbReference>
<comment type="similarity">
    <text evidence="1">Belongs to the patatin family.</text>
</comment>
<dbReference type="Proteomes" id="UP001187471">
    <property type="component" value="Unassembled WGS sequence"/>
</dbReference>
<evidence type="ECO:0000256" key="3">
    <source>
        <dbReference type="ARBA" id="ARBA00022963"/>
    </source>
</evidence>
<dbReference type="Gene3D" id="3.40.1090.10">
    <property type="entry name" value="Cytosolic phospholipase A2 catalytic domain"/>
    <property type="match status" value="1"/>
</dbReference>
<protein>
    <recommendedName>
        <fullName evidence="6">PNPLA domain-containing protein</fullName>
    </recommendedName>
</protein>
<gene>
    <name evidence="7" type="ORF">RJ640_019308</name>
</gene>
<evidence type="ECO:0000256" key="1">
    <source>
        <dbReference type="ARBA" id="ARBA00010240"/>
    </source>
</evidence>
<evidence type="ECO:0000259" key="6">
    <source>
        <dbReference type="PROSITE" id="PS51635"/>
    </source>
</evidence>
<reference evidence="7" key="1">
    <citation type="submission" date="2022-12" db="EMBL/GenBank/DDBJ databases">
        <title>Draft genome assemblies for two species of Escallonia (Escalloniales).</title>
        <authorList>
            <person name="Chanderbali A."/>
            <person name="Dervinis C."/>
            <person name="Anghel I."/>
            <person name="Soltis D."/>
            <person name="Soltis P."/>
            <person name="Zapata F."/>
        </authorList>
    </citation>
    <scope>NUCLEOTIDE SEQUENCE</scope>
    <source>
        <strain evidence="7">UCBG92.1500</strain>
        <tissue evidence="7">Leaf</tissue>
    </source>
</reference>
<feature type="domain" description="PNPLA" evidence="6">
    <location>
        <begin position="1"/>
        <end position="134"/>
    </location>
</feature>
<comment type="caution">
    <text evidence="7">The sequence shown here is derived from an EMBL/GenBank/DDBJ whole genome shotgun (WGS) entry which is preliminary data.</text>
</comment>
<organism evidence="7 8">
    <name type="scientific">Escallonia rubra</name>
    <dbReference type="NCBI Taxonomy" id="112253"/>
    <lineage>
        <taxon>Eukaryota</taxon>
        <taxon>Viridiplantae</taxon>
        <taxon>Streptophyta</taxon>
        <taxon>Embryophyta</taxon>
        <taxon>Tracheophyta</taxon>
        <taxon>Spermatophyta</taxon>
        <taxon>Magnoliopsida</taxon>
        <taxon>eudicotyledons</taxon>
        <taxon>Gunneridae</taxon>
        <taxon>Pentapetalae</taxon>
        <taxon>asterids</taxon>
        <taxon>campanulids</taxon>
        <taxon>Escalloniales</taxon>
        <taxon>Escalloniaceae</taxon>
        <taxon>Escallonia</taxon>
    </lineage>
</organism>
<name>A0AA88REY2_9ASTE</name>
<dbReference type="GO" id="GO:0016042">
    <property type="term" value="P:lipid catabolic process"/>
    <property type="evidence" value="ECO:0007669"/>
    <property type="project" value="UniProtKB-KW"/>
</dbReference>
<dbReference type="InterPro" id="IPR002641">
    <property type="entry name" value="PNPLA_dom"/>
</dbReference>
<dbReference type="SUPFAM" id="SSF52151">
    <property type="entry name" value="FabD/lysophospholipase-like"/>
    <property type="match status" value="1"/>
</dbReference>
<evidence type="ECO:0000313" key="8">
    <source>
        <dbReference type="Proteomes" id="UP001187471"/>
    </source>
</evidence>
<evidence type="ECO:0000256" key="2">
    <source>
        <dbReference type="ARBA" id="ARBA00022801"/>
    </source>
</evidence>
<proteinExistence type="inferred from homology"/>
<keyword evidence="2" id="KW-0378">Hydrolase</keyword>
<accession>A0AA88REY2</accession>
<dbReference type="PANTHER" id="PTHR32241">
    <property type="entry name" value="PATATIN-LIKE PROTEIN 6"/>
    <property type="match status" value="1"/>
</dbReference>
<evidence type="ECO:0000256" key="4">
    <source>
        <dbReference type="ARBA" id="ARBA00023098"/>
    </source>
</evidence>
<dbReference type="PANTHER" id="PTHR32241:SF13">
    <property type="entry name" value="INACTIVE PATATIN-LIKE PROTEIN 9-RELATED"/>
    <property type="match status" value="1"/>
</dbReference>
<feature type="short sequence motif" description="DGA/G" evidence="5">
    <location>
        <begin position="121"/>
        <end position="123"/>
    </location>
</feature>
<sequence>MWSRSLVERVQSFTWRGDRVGVFRRRWMFFDMSMDRVLKEALVREDEKALMLRDTCKPLLVPCFDLNNFAPFVFLRVDVSESPSYDFELLQLCRATSVIPSMLKPFALRFITGKTSCLAVDGGRRLTRPGSRGRNRALRGGAWR</sequence>
<keyword evidence="3" id="KW-0442">Lipid degradation</keyword>
<keyword evidence="8" id="KW-1185">Reference proteome</keyword>
<dbReference type="PROSITE" id="PS51635">
    <property type="entry name" value="PNPLA"/>
    <property type="match status" value="1"/>
</dbReference>
<evidence type="ECO:0000313" key="7">
    <source>
        <dbReference type="EMBL" id="KAK2985812.1"/>
    </source>
</evidence>
<dbReference type="AlphaFoldDB" id="A0AA88REY2"/>
<dbReference type="InterPro" id="IPR016035">
    <property type="entry name" value="Acyl_Trfase/lysoPLipase"/>
</dbReference>
<dbReference type="GO" id="GO:0016787">
    <property type="term" value="F:hydrolase activity"/>
    <property type="evidence" value="ECO:0007669"/>
    <property type="project" value="UniProtKB-KW"/>
</dbReference>
<keyword evidence="4" id="KW-0443">Lipid metabolism</keyword>
<evidence type="ECO:0000256" key="5">
    <source>
        <dbReference type="PROSITE-ProRule" id="PRU01161"/>
    </source>
</evidence>